<dbReference type="InterPro" id="IPR027417">
    <property type="entry name" value="P-loop_NTPase"/>
</dbReference>
<dbReference type="Gene3D" id="3.40.50.300">
    <property type="entry name" value="P-loop containing nucleotide triphosphate hydrolases"/>
    <property type="match status" value="1"/>
</dbReference>
<organism evidence="1 2">
    <name type="scientific">Meripilus lineatus</name>
    <dbReference type="NCBI Taxonomy" id="2056292"/>
    <lineage>
        <taxon>Eukaryota</taxon>
        <taxon>Fungi</taxon>
        <taxon>Dikarya</taxon>
        <taxon>Basidiomycota</taxon>
        <taxon>Agaricomycotina</taxon>
        <taxon>Agaricomycetes</taxon>
        <taxon>Polyporales</taxon>
        <taxon>Meripilaceae</taxon>
        <taxon>Meripilus</taxon>
    </lineage>
</organism>
<keyword evidence="2" id="KW-1185">Reference proteome</keyword>
<dbReference type="SUPFAM" id="SSF52540">
    <property type="entry name" value="P-loop containing nucleoside triphosphate hydrolases"/>
    <property type="match status" value="1"/>
</dbReference>
<sequence>MAATSGWSSPAGLRDLKALLTRLLQHQWPQGPHDWQVKTTARILDGIDQFVVVACGGGKTAVSYLPILVLKELARDTSLPRYGVNVPADPVVLFIGPLSDLSIIQVSTTNSGCMNLTQPYLDSEVAEMKRMGIKDITLESGTVRNAREREGRDLWKEVLECEHSIVVLSPERLTHPSLGDILRNDRLVLTGH</sequence>
<dbReference type="EMBL" id="JANAWD010000810">
    <property type="protein sequence ID" value="KAJ3475725.1"/>
    <property type="molecule type" value="Genomic_DNA"/>
</dbReference>
<evidence type="ECO:0000313" key="1">
    <source>
        <dbReference type="EMBL" id="KAJ3475725.1"/>
    </source>
</evidence>
<comment type="caution">
    <text evidence="1">The sequence shown here is derived from an EMBL/GenBank/DDBJ whole genome shotgun (WGS) entry which is preliminary data.</text>
</comment>
<reference evidence="1" key="1">
    <citation type="submission" date="2022-07" db="EMBL/GenBank/DDBJ databases">
        <title>Genome Sequence of Physisporinus lineatus.</title>
        <authorList>
            <person name="Buettner E."/>
        </authorList>
    </citation>
    <scope>NUCLEOTIDE SEQUENCE</scope>
    <source>
        <strain evidence="1">VT162</strain>
    </source>
</reference>
<evidence type="ECO:0000313" key="2">
    <source>
        <dbReference type="Proteomes" id="UP001212997"/>
    </source>
</evidence>
<protein>
    <recommendedName>
        <fullName evidence="3">DEAD/DEAH box helicase domain-containing protein</fullName>
    </recommendedName>
</protein>
<proteinExistence type="predicted"/>
<name>A0AAD5UVG4_9APHY</name>
<evidence type="ECO:0008006" key="3">
    <source>
        <dbReference type="Google" id="ProtNLM"/>
    </source>
</evidence>
<accession>A0AAD5UVG4</accession>
<dbReference type="AlphaFoldDB" id="A0AAD5UVG4"/>
<gene>
    <name evidence="1" type="ORF">NLI96_g11648</name>
</gene>
<dbReference type="Proteomes" id="UP001212997">
    <property type="component" value="Unassembled WGS sequence"/>
</dbReference>